<feature type="domain" description="C2H2-type" evidence="12">
    <location>
        <begin position="46"/>
        <end position="73"/>
    </location>
</feature>
<evidence type="ECO:0000259" key="12">
    <source>
        <dbReference type="PROSITE" id="PS50157"/>
    </source>
</evidence>
<dbReference type="SMART" id="SM00355">
    <property type="entry name" value="ZnF_C2H2"/>
    <property type="match status" value="7"/>
</dbReference>
<evidence type="ECO:0000256" key="5">
    <source>
        <dbReference type="ARBA" id="ARBA00022771"/>
    </source>
</evidence>
<dbReference type="Gene3D" id="3.30.160.60">
    <property type="entry name" value="Classic Zinc Finger"/>
    <property type="match status" value="7"/>
</dbReference>
<dbReference type="FunFam" id="3.30.160.60:FF:000088">
    <property type="entry name" value="Zinc finger and SCAN domain containing 2"/>
    <property type="match status" value="2"/>
</dbReference>
<dbReference type="InterPro" id="IPR036236">
    <property type="entry name" value="Znf_C2H2_sf"/>
</dbReference>
<feature type="domain" description="C2H2-type" evidence="12">
    <location>
        <begin position="262"/>
        <end position="285"/>
    </location>
</feature>
<keyword evidence="8" id="KW-0238">DNA-binding</keyword>
<evidence type="ECO:0000256" key="4">
    <source>
        <dbReference type="ARBA" id="ARBA00022737"/>
    </source>
</evidence>
<sequence length="377" mass="43213">MEQLLVLLKTDRGKAILGQREADENRHTQSSHVVTHESTVKKEKSYKCWQCSQNFSNIADLLTHERTHIAADQWLSKNEEQKPFTESPEKTEQLRVLQKTDKGKAILHQGEADENRHGQSSHVVTHESTVREEKTYKCWHCGQSFSSSTDLLTHERTHVGEKMYKCPHCGERERMRMGQKLNKCSHCGNTLGWNPRGRIHVVQKPYTSSEFRKEYMQISDFLNHQRIHEQKNPYKCSKCGANFDTYLGLKAHRRTHTSESQYKCSHCGMCFNWSSHLRLHERIHTAVCSYCGKSFSQKSELVEHEKTHAAEGSFACLTCGKTFPVSSELAAHVRTYAEKSLKCLVSGKSFQCSECGDSFNHNSALTVHQKIHTGKKS</sequence>
<evidence type="ECO:0000256" key="7">
    <source>
        <dbReference type="ARBA" id="ARBA00023015"/>
    </source>
</evidence>
<proteinExistence type="inferred from homology"/>
<comment type="subcellular location">
    <subcellularLocation>
        <location evidence="1">Nucleus</location>
    </subcellularLocation>
</comment>
<keyword evidence="10" id="KW-0539">Nucleus</keyword>
<accession>A0A8D2J3K8</accession>
<dbReference type="Ensembl" id="ENSVKKT00000010069.1">
    <property type="protein sequence ID" value="ENSVKKP00000009823.1"/>
    <property type="gene ID" value="ENSVKKG00000006929.1"/>
</dbReference>
<evidence type="ECO:0000313" key="14">
    <source>
        <dbReference type="Proteomes" id="UP000694545"/>
    </source>
</evidence>
<dbReference type="AlphaFoldDB" id="A0A8D2J3K8"/>
<keyword evidence="5 11" id="KW-0863">Zinc-finger</keyword>
<evidence type="ECO:0000256" key="9">
    <source>
        <dbReference type="ARBA" id="ARBA00023163"/>
    </source>
</evidence>
<dbReference type="SUPFAM" id="SSF57667">
    <property type="entry name" value="beta-beta-alpha zinc fingers"/>
    <property type="match status" value="6"/>
</dbReference>
<protein>
    <recommendedName>
        <fullName evidence="12">C2H2-type domain-containing protein</fullName>
    </recommendedName>
</protein>
<dbReference type="InterPro" id="IPR050826">
    <property type="entry name" value="Krueppel_C2H2_ZnFinger"/>
</dbReference>
<feature type="domain" description="C2H2-type" evidence="12">
    <location>
        <begin position="314"/>
        <end position="341"/>
    </location>
</feature>
<dbReference type="GO" id="GO:0005634">
    <property type="term" value="C:nucleus"/>
    <property type="evidence" value="ECO:0007669"/>
    <property type="project" value="UniProtKB-SubCell"/>
</dbReference>
<evidence type="ECO:0000256" key="10">
    <source>
        <dbReference type="ARBA" id="ARBA00023242"/>
    </source>
</evidence>
<reference evidence="13" key="2">
    <citation type="submission" date="2025-09" db="UniProtKB">
        <authorList>
            <consortium name="Ensembl"/>
        </authorList>
    </citation>
    <scope>IDENTIFICATION</scope>
</reference>
<dbReference type="Proteomes" id="UP000694545">
    <property type="component" value="Unplaced"/>
</dbReference>
<comment type="similarity">
    <text evidence="2">Belongs to the krueppel C2H2-type zinc-finger protein family.</text>
</comment>
<feature type="domain" description="C2H2-type" evidence="12">
    <location>
        <begin position="136"/>
        <end position="163"/>
    </location>
</feature>
<dbReference type="GO" id="GO:0003677">
    <property type="term" value="F:DNA binding"/>
    <property type="evidence" value="ECO:0007669"/>
    <property type="project" value="UniProtKB-KW"/>
</dbReference>
<dbReference type="InterPro" id="IPR013087">
    <property type="entry name" value="Znf_C2H2_type"/>
</dbReference>
<name>A0A8D2J3K8_VARKO</name>
<evidence type="ECO:0000256" key="3">
    <source>
        <dbReference type="ARBA" id="ARBA00022723"/>
    </source>
</evidence>
<evidence type="ECO:0000256" key="1">
    <source>
        <dbReference type="ARBA" id="ARBA00004123"/>
    </source>
</evidence>
<evidence type="ECO:0000256" key="11">
    <source>
        <dbReference type="PROSITE-ProRule" id="PRU00042"/>
    </source>
</evidence>
<dbReference type="GO" id="GO:0008270">
    <property type="term" value="F:zinc ion binding"/>
    <property type="evidence" value="ECO:0007669"/>
    <property type="project" value="UniProtKB-KW"/>
</dbReference>
<reference evidence="13" key="1">
    <citation type="submission" date="2025-08" db="UniProtKB">
        <authorList>
            <consortium name="Ensembl"/>
        </authorList>
    </citation>
    <scope>IDENTIFICATION</scope>
</reference>
<evidence type="ECO:0000313" key="13">
    <source>
        <dbReference type="Ensembl" id="ENSVKKP00000009823.1"/>
    </source>
</evidence>
<keyword evidence="6" id="KW-0862">Zinc</keyword>
<keyword evidence="14" id="KW-1185">Reference proteome</keyword>
<dbReference type="Pfam" id="PF00096">
    <property type="entry name" value="zf-C2H2"/>
    <property type="match status" value="6"/>
</dbReference>
<dbReference type="PROSITE" id="PS00028">
    <property type="entry name" value="ZINC_FINGER_C2H2_1"/>
    <property type="match status" value="6"/>
</dbReference>
<feature type="domain" description="C2H2-type" evidence="12">
    <location>
        <begin position="350"/>
        <end position="377"/>
    </location>
</feature>
<keyword evidence="3" id="KW-0479">Metal-binding</keyword>
<organism evidence="13 14">
    <name type="scientific">Varanus komodoensis</name>
    <name type="common">Komodo dragon</name>
    <dbReference type="NCBI Taxonomy" id="61221"/>
    <lineage>
        <taxon>Eukaryota</taxon>
        <taxon>Metazoa</taxon>
        <taxon>Chordata</taxon>
        <taxon>Craniata</taxon>
        <taxon>Vertebrata</taxon>
        <taxon>Euteleostomi</taxon>
        <taxon>Lepidosauria</taxon>
        <taxon>Squamata</taxon>
        <taxon>Bifurcata</taxon>
        <taxon>Unidentata</taxon>
        <taxon>Episquamata</taxon>
        <taxon>Toxicofera</taxon>
        <taxon>Anguimorpha</taxon>
        <taxon>Paleoanguimorpha</taxon>
        <taxon>Varanoidea</taxon>
        <taxon>Varanidae</taxon>
        <taxon>Varanus</taxon>
    </lineage>
</organism>
<feature type="domain" description="C2H2-type" evidence="12">
    <location>
        <begin position="286"/>
        <end position="313"/>
    </location>
</feature>
<dbReference type="FunFam" id="3.30.160.60:FF:001141">
    <property type="entry name" value="Zinc finger protein 473"/>
    <property type="match status" value="1"/>
</dbReference>
<dbReference type="PANTHER" id="PTHR24377">
    <property type="entry name" value="IP01015P-RELATED"/>
    <property type="match status" value="1"/>
</dbReference>
<keyword evidence="9" id="KW-0804">Transcription</keyword>
<feature type="domain" description="C2H2-type" evidence="12">
    <location>
        <begin position="234"/>
        <end position="261"/>
    </location>
</feature>
<dbReference type="FunFam" id="3.30.160.60:FF:000045">
    <property type="entry name" value="ZFP69 zinc finger protein B"/>
    <property type="match status" value="1"/>
</dbReference>
<evidence type="ECO:0000256" key="8">
    <source>
        <dbReference type="ARBA" id="ARBA00023125"/>
    </source>
</evidence>
<dbReference type="FunFam" id="3.30.160.60:FF:000755">
    <property type="entry name" value="zinc finger protein 174"/>
    <property type="match status" value="1"/>
</dbReference>
<dbReference type="PROSITE" id="PS50157">
    <property type="entry name" value="ZINC_FINGER_C2H2_2"/>
    <property type="match status" value="7"/>
</dbReference>
<keyword evidence="7" id="KW-0805">Transcription regulation</keyword>
<evidence type="ECO:0000256" key="2">
    <source>
        <dbReference type="ARBA" id="ARBA00006991"/>
    </source>
</evidence>
<evidence type="ECO:0000256" key="6">
    <source>
        <dbReference type="ARBA" id="ARBA00022833"/>
    </source>
</evidence>
<keyword evidence="4" id="KW-0677">Repeat</keyword>